<comment type="caution">
    <text evidence="1">The sequence shown here is derived from an EMBL/GenBank/DDBJ whole genome shotgun (WGS) entry which is preliminary data.</text>
</comment>
<dbReference type="Gene3D" id="1.25.40.10">
    <property type="entry name" value="Tetratricopeptide repeat domain"/>
    <property type="match status" value="1"/>
</dbReference>
<dbReference type="InterPro" id="IPR046960">
    <property type="entry name" value="PPR_At4g14850-like_plant"/>
</dbReference>
<protein>
    <submittedName>
        <fullName evidence="1">Uncharacterized protein</fullName>
    </submittedName>
</protein>
<organism evidence="1 2">
    <name type="scientific">Adineta steineri</name>
    <dbReference type="NCBI Taxonomy" id="433720"/>
    <lineage>
        <taxon>Eukaryota</taxon>
        <taxon>Metazoa</taxon>
        <taxon>Spiralia</taxon>
        <taxon>Gnathifera</taxon>
        <taxon>Rotifera</taxon>
        <taxon>Eurotatoria</taxon>
        <taxon>Bdelloidea</taxon>
        <taxon>Adinetida</taxon>
        <taxon>Adinetidae</taxon>
        <taxon>Adineta</taxon>
    </lineage>
</organism>
<dbReference type="NCBIfam" id="TIGR00756">
    <property type="entry name" value="PPR"/>
    <property type="match status" value="1"/>
</dbReference>
<dbReference type="Proteomes" id="UP000663881">
    <property type="component" value="Unassembled WGS sequence"/>
</dbReference>
<dbReference type="AlphaFoldDB" id="A0A820MD06"/>
<evidence type="ECO:0000313" key="1">
    <source>
        <dbReference type="EMBL" id="CAF4370182.1"/>
    </source>
</evidence>
<dbReference type="GO" id="GO:0009451">
    <property type="term" value="P:RNA modification"/>
    <property type="evidence" value="ECO:0007669"/>
    <property type="project" value="InterPro"/>
</dbReference>
<dbReference type="EMBL" id="CAJOAY010023915">
    <property type="protein sequence ID" value="CAF4370182.1"/>
    <property type="molecule type" value="Genomic_DNA"/>
</dbReference>
<dbReference type="GO" id="GO:0003723">
    <property type="term" value="F:RNA binding"/>
    <property type="evidence" value="ECO:0007669"/>
    <property type="project" value="InterPro"/>
</dbReference>
<reference evidence="1" key="1">
    <citation type="submission" date="2021-02" db="EMBL/GenBank/DDBJ databases">
        <authorList>
            <person name="Nowell W R."/>
        </authorList>
    </citation>
    <scope>NUCLEOTIDE SEQUENCE</scope>
</reference>
<accession>A0A820MD06</accession>
<dbReference type="InterPro" id="IPR011990">
    <property type="entry name" value="TPR-like_helical_dom_sf"/>
</dbReference>
<gene>
    <name evidence="1" type="ORF">OKA104_LOCUS49793</name>
</gene>
<feature type="non-terminal residue" evidence="1">
    <location>
        <position position="117"/>
    </location>
</feature>
<dbReference type="InterPro" id="IPR002885">
    <property type="entry name" value="PPR_rpt"/>
</dbReference>
<dbReference type="PANTHER" id="PTHR47926">
    <property type="entry name" value="PENTATRICOPEPTIDE REPEAT-CONTAINING PROTEIN"/>
    <property type="match status" value="1"/>
</dbReference>
<sequence>MHVQNFPMIIQLKLEKDVLSQLSKSFLRDQQLIDTIIQMLMKLGHVKDAEYYFEKSPKKTIVTYAVMMQGYAKNNFFEKALDLFEENSLKLDAIMYIIIYTICASLSNQRCIQLGKT</sequence>
<proteinExistence type="predicted"/>
<dbReference type="Pfam" id="PF01535">
    <property type="entry name" value="PPR"/>
    <property type="match status" value="1"/>
</dbReference>
<evidence type="ECO:0000313" key="2">
    <source>
        <dbReference type="Proteomes" id="UP000663881"/>
    </source>
</evidence>
<name>A0A820MD06_9BILA</name>
<dbReference type="PANTHER" id="PTHR47926:SF347">
    <property type="entry name" value="PENTATRICOPEPTIDE REPEAT-CONTAINING PROTEIN"/>
    <property type="match status" value="1"/>
</dbReference>